<accession>A0A409XZD6</accession>
<gene>
    <name evidence="1" type="ORF">CVT26_004782</name>
</gene>
<dbReference type="InParanoid" id="A0A409XZD6"/>
<dbReference type="AlphaFoldDB" id="A0A409XZD6"/>
<sequence>MPLKVSLVGNQVNDAHNESGVPFSQHRSVETSVSRAERKSVFRIGELPLELISYIFELYVLDREEKSDDTRATTEATPFTTPSPLVLILVCKSWHRIAERTPGLWTEIYYYFVDEAEAEAEFHAQCFKTWLRLSGKLPLFLCFWADQDTDLETAPFMSLINEVNSCSHRWGDLRLLDLPAYFYPLFTGNDRGAPCLDHLELLSQFGYKYQGAFRLTGKKPAPRNFEISYIYLRNIQVDFSAVTRITAWHVASEDVIEMICLSPLLEELDWQDGELYDQDADALEVPTPRPVVSQTLKRLYLMAGKGGEEDCLRIFKKLTLPALQYFSCDSEFFHKEGSYQSLAPFFDRSRCPLVEIHLRCAPLSKSGLVTLFTLLPAVQKASIWIQSRYIGQGMDSFYHSLLHDTDPVLLPCLTSLGITVDPAFKWSQLPYFVYYDVKTLTRKRPLTSLNIACNFSDGKLPNYLDKDDLGLVRWLSGRGISVSIEDRSPMLVGNTWDLIALSEEKLARGMGSSTSNQVGVIKA</sequence>
<evidence type="ECO:0000313" key="2">
    <source>
        <dbReference type="Proteomes" id="UP000284706"/>
    </source>
</evidence>
<dbReference type="OrthoDB" id="2269034at2759"/>
<name>A0A409XZD6_9AGAR</name>
<dbReference type="Gene3D" id="1.20.1280.50">
    <property type="match status" value="1"/>
</dbReference>
<protein>
    <submittedName>
        <fullName evidence="1">Uncharacterized protein</fullName>
    </submittedName>
</protein>
<comment type="caution">
    <text evidence="1">The sequence shown here is derived from an EMBL/GenBank/DDBJ whole genome shotgun (WGS) entry which is preliminary data.</text>
</comment>
<reference evidence="1 2" key="1">
    <citation type="journal article" date="2018" name="Evol. Lett.">
        <title>Horizontal gene cluster transfer increased hallucinogenic mushroom diversity.</title>
        <authorList>
            <person name="Reynolds H.T."/>
            <person name="Vijayakumar V."/>
            <person name="Gluck-Thaler E."/>
            <person name="Korotkin H.B."/>
            <person name="Matheny P.B."/>
            <person name="Slot J.C."/>
        </authorList>
    </citation>
    <scope>NUCLEOTIDE SEQUENCE [LARGE SCALE GENOMIC DNA]</scope>
    <source>
        <strain evidence="1 2">SRW20</strain>
    </source>
</reference>
<dbReference type="Proteomes" id="UP000284706">
    <property type="component" value="Unassembled WGS sequence"/>
</dbReference>
<proteinExistence type="predicted"/>
<dbReference type="EMBL" id="NHYE01001393">
    <property type="protein sequence ID" value="PPQ96147.1"/>
    <property type="molecule type" value="Genomic_DNA"/>
</dbReference>
<keyword evidence="2" id="KW-1185">Reference proteome</keyword>
<organism evidence="1 2">
    <name type="scientific">Gymnopilus dilepis</name>
    <dbReference type="NCBI Taxonomy" id="231916"/>
    <lineage>
        <taxon>Eukaryota</taxon>
        <taxon>Fungi</taxon>
        <taxon>Dikarya</taxon>
        <taxon>Basidiomycota</taxon>
        <taxon>Agaricomycotina</taxon>
        <taxon>Agaricomycetes</taxon>
        <taxon>Agaricomycetidae</taxon>
        <taxon>Agaricales</taxon>
        <taxon>Agaricineae</taxon>
        <taxon>Hymenogastraceae</taxon>
        <taxon>Gymnopilus</taxon>
    </lineage>
</organism>
<evidence type="ECO:0000313" key="1">
    <source>
        <dbReference type="EMBL" id="PPQ96147.1"/>
    </source>
</evidence>